<evidence type="ECO:0000256" key="3">
    <source>
        <dbReference type="ARBA" id="ARBA00022837"/>
    </source>
</evidence>
<dbReference type="PANTHER" id="PTHR10502">
    <property type="entry name" value="ANNEXIN"/>
    <property type="match status" value="1"/>
</dbReference>
<dbReference type="GO" id="GO:0005544">
    <property type="term" value="F:calcium-dependent phospholipid binding"/>
    <property type="evidence" value="ECO:0007669"/>
    <property type="project" value="UniProtKB-KW"/>
</dbReference>
<keyword evidence="3 6" id="KW-0106">Calcium</keyword>
<dbReference type="Proteomes" id="UP000287033">
    <property type="component" value="Unassembled WGS sequence"/>
</dbReference>
<dbReference type="AlphaFoldDB" id="A0A401SQ01"/>
<evidence type="ECO:0000256" key="5">
    <source>
        <dbReference type="ARBA" id="ARBA00023302"/>
    </source>
</evidence>
<dbReference type="SMART" id="SM00335">
    <property type="entry name" value="ANX"/>
    <property type="match status" value="4"/>
</dbReference>
<gene>
    <name evidence="7" type="ORF">chiPu_0010945</name>
</gene>
<name>A0A401SQ01_CHIPU</name>
<dbReference type="FunFam" id="1.10.220.10:FF:000002">
    <property type="entry name" value="Annexin"/>
    <property type="match status" value="1"/>
</dbReference>
<dbReference type="FunFam" id="1.10.220.10:FF:000004">
    <property type="entry name" value="Annexin"/>
    <property type="match status" value="1"/>
</dbReference>
<dbReference type="FunFam" id="1.10.220.10:FF:000003">
    <property type="entry name" value="Annexin"/>
    <property type="match status" value="1"/>
</dbReference>
<evidence type="ECO:0000256" key="4">
    <source>
        <dbReference type="ARBA" id="ARBA00023216"/>
    </source>
</evidence>
<keyword evidence="5 6" id="KW-0111">Calcium/phospholipid-binding</keyword>
<keyword evidence="4 6" id="KW-0041">Annexin</keyword>
<evidence type="ECO:0000313" key="8">
    <source>
        <dbReference type="Proteomes" id="UP000287033"/>
    </source>
</evidence>
<dbReference type="PANTHER" id="PTHR10502:SF102">
    <property type="entry name" value="ANNEXIN B11"/>
    <property type="match status" value="1"/>
</dbReference>
<comment type="domain">
    <text evidence="6">A pair of annexin repeats may form one binding site for calcium and phospholipid.</text>
</comment>
<dbReference type="GO" id="GO:0005509">
    <property type="term" value="F:calcium ion binding"/>
    <property type="evidence" value="ECO:0007669"/>
    <property type="project" value="InterPro"/>
</dbReference>
<dbReference type="PROSITE" id="PS00223">
    <property type="entry name" value="ANNEXIN_1"/>
    <property type="match status" value="3"/>
</dbReference>
<dbReference type="SUPFAM" id="SSF47874">
    <property type="entry name" value="Annexin"/>
    <property type="match status" value="1"/>
</dbReference>
<dbReference type="OMA" id="CEVDMID"/>
<keyword evidence="2 6" id="KW-0677">Repeat</keyword>
<dbReference type="GO" id="GO:0001786">
    <property type="term" value="F:phosphatidylserine binding"/>
    <property type="evidence" value="ECO:0007669"/>
    <property type="project" value="TreeGrafter"/>
</dbReference>
<evidence type="ECO:0000313" key="7">
    <source>
        <dbReference type="EMBL" id="GCC32484.1"/>
    </source>
</evidence>
<proteinExistence type="inferred from homology"/>
<reference evidence="7 8" key="1">
    <citation type="journal article" date="2018" name="Nat. Ecol. Evol.">
        <title>Shark genomes provide insights into elasmobranch evolution and the origin of vertebrates.</title>
        <authorList>
            <person name="Hara Y"/>
            <person name="Yamaguchi K"/>
            <person name="Onimaru K"/>
            <person name="Kadota M"/>
            <person name="Koyanagi M"/>
            <person name="Keeley SD"/>
            <person name="Tatsumi K"/>
            <person name="Tanaka K"/>
            <person name="Motone F"/>
            <person name="Kageyama Y"/>
            <person name="Nozu R"/>
            <person name="Adachi N"/>
            <person name="Nishimura O"/>
            <person name="Nakagawa R"/>
            <person name="Tanegashima C"/>
            <person name="Kiyatake I"/>
            <person name="Matsumoto R"/>
            <person name="Murakumo K"/>
            <person name="Nishida K"/>
            <person name="Terakita A"/>
            <person name="Kuratani S"/>
            <person name="Sato K"/>
            <person name="Hyodo S Kuraku.S."/>
        </authorList>
    </citation>
    <scope>NUCLEOTIDE SEQUENCE [LARGE SCALE GENOMIC DNA]</scope>
</reference>
<protein>
    <recommendedName>
        <fullName evidence="6">Annexin</fullName>
    </recommendedName>
</protein>
<dbReference type="OrthoDB" id="37886at2759"/>
<dbReference type="Gene3D" id="1.10.220.10">
    <property type="entry name" value="Annexin"/>
    <property type="match status" value="4"/>
</dbReference>
<dbReference type="InterPro" id="IPR037104">
    <property type="entry name" value="Annexin_sf"/>
</dbReference>
<dbReference type="PROSITE" id="PS51897">
    <property type="entry name" value="ANNEXIN_2"/>
    <property type="match status" value="4"/>
</dbReference>
<dbReference type="GO" id="GO:0005737">
    <property type="term" value="C:cytoplasm"/>
    <property type="evidence" value="ECO:0007669"/>
    <property type="project" value="TreeGrafter"/>
</dbReference>
<sequence length="326" mass="36636">MTAKGVYNPRATVKPYPGFNAYHDAENLRSAMKGLGTDEDEIIDILTTRTNLQRQKIIEAFKASYDQSLIDELKSELGGYFECVVEGLMLTPGKFDAKEMANAMEGAGTDEPVLVEILATRTTQQLWALAEAYQSENASSLKDDLKSENSGDFEELLVSLLKGKRDESCHVDEDLANQDAKGLFAAGEDKWGTDETTFIKVFCRRNFAHLRKVFDEYYQLTNKDIEDTIKDEMSGTFQMGMLALVQYAKSPAAYFATKLYESMKGAGTDDRDLIRIIISRCEVDMIDIKAEFMKQCGKSLYSYIQDDVGGDYRKILLRLCGMDDAE</sequence>
<evidence type="ECO:0000256" key="1">
    <source>
        <dbReference type="ARBA" id="ARBA00007831"/>
    </source>
</evidence>
<dbReference type="Pfam" id="PF00191">
    <property type="entry name" value="Annexin"/>
    <property type="match status" value="4"/>
</dbReference>
<organism evidence="7 8">
    <name type="scientific">Chiloscyllium punctatum</name>
    <name type="common">Brownbanded bambooshark</name>
    <name type="synonym">Hemiscyllium punctatum</name>
    <dbReference type="NCBI Taxonomy" id="137246"/>
    <lineage>
        <taxon>Eukaryota</taxon>
        <taxon>Metazoa</taxon>
        <taxon>Chordata</taxon>
        <taxon>Craniata</taxon>
        <taxon>Vertebrata</taxon>
        <taxon>Chondrichthyes</taxon>
        <taxon>Elasmobranchii</taxon>
        <taxon>Galeomorphii</taxon>
        <taxon>Galeoidea</taxon>
        <taxon>Orectolobiformes</taxon>
        <taxon>Hemiscylliidae</taxon>
        <taxon>Chiloscyllium</taxon>
    </lineage>
</organism>
<dbReference type="InterPro" id="IPR018252">
    <property type="entry name" value="Annexin_repeat_CS"/>
</dbReference>
<evidence type="ECO:0000256" key="6">
    <source>
        <dbReference type="RuleBase" id="RU003540"/>
    </source>
</evidence>
<evidence type="ECO:0000256" key="2">
    <source>
        <dbReference type="ARBA" id="ARBA00022737"/>
    </source>
</evidence>
<keyword evidence="8" id="KW-1185">Reference proteome</keyword>
<dbReference type="PRINTS" id="PR00196">
    <property type="entry name" value="ANNEXIN"/>
</dbReference>
<dbReference type="InterPro" id="IPR001464">
    <property type="entry name" value="Annexin"/>
</dbReference>
<dbReference type="FunFam" id="1.10.220.10:FF:000001">
    <property type="entry name" value="Annexin"/>
    <property type="match status" value="1"/>
</dbReference>
<comment type="caution">
    <text evidence="7">The sequence shown here is derived from an EMBL/GenBank/DDBJ whole genome shotgun (WGS) entry which is preliminary data.</text>
</comment>
<dbReference type="GO" id="GO:0005886">
    <property type="term" value="C:plasma membrane"/>
    <property type="evidence" value="ECO:0007669"/>
    <property type="project" value="TreeGrafter"/>
</dbReference>
<accession>A0A401SQ01</accession>
<dbReference type="InterPro" id="IPR018502">
    <property type="entry name" value="Annexin_repeat"/>
</dbReference>
<dbReference type="STRING" id="137246.A0A401SQ01"/>
<dbReference type="GO" id="GO:0012506">
    <property type="term" value="C:vesicle membrane"/>
    <property type="evidence" value="ECO:0007669"/>
    <property type="project" value="TreeGrafter"/>
</dbReference>
<dbReference type="EMBL" id="BEZZ01000438">
    <property type="protein sequence ID" value="GCC32484.1"/>
    <property type="molecule type" value="Genomic_DNA"/>
</dbReference>
<comment type="similarity">
    <text evidence="1 6">Belongs to the annexin family.</text>
</comment>
<dbReference type="GO" id="GO:0005634">
    <property type="term" value="C:nucleus"/>
    <property type="evidence" value="ECO:0007669"/>
    <property type="project" value="TreeGrafter"/>
</dbReference>